<proteinExistence type="predicted"/>
<evidence type="ECO:0000256" key="4">
    <source>
        <dbReference type="ARBA" id="ARBA00022989"/>
    </source>
</evidence>
<feature type="transmembrane region" description="Helical" evidence="6">
    <location>
        <begin position="40"/>
        <end position="64"/>
    </location>
</feature>
<reference evidence="7 8" key="1">
    <citation type="journal article" date="2019" name="Int. J. Syst. Evol. Microbiol.">
        <title>The Global Catalogue of Microorganisms (GCM) 10K type strain sequencing project: providing services to taxonomists for standard genome sequencing and annotation.</title>
        <authorList>
            <consortium name="The Broad Institute Genomics Platform"/>
            <consortium name="The Broad Institute Genome Sequencing Center for Infectious Disease"/>
            <person name="Wu L."/>
            <person name="Ma J."/>
        </authorList>
    </citation>
    <scope>NUCLEOTIDE SEQUENCE [LARGE SCALE GENOMIC DNA]</scope>
    <source>
        <strain evidence="7 8">JCM 10977</strain>
    </source>
</reference>
<feature type="transmembrane region" description="Helical" evidence="6">
    <location>
        <begin position="76"/>
        <end position="95"/>
    </location>
</feature>
<keyword evidence="8" id="KW-1185">Reference proteome</keyword>
<gene>
    <name evidence="7" type="ORF">GCM10009554_15920</name>
</gene>
<sequence>MTAALVAGLLAGYGIAMPVGAIATYLVALTARTSLKLGAFAALGVATADGLYALIATLGGSALSPLIEPITVPLKWASVLVLLALATRGAITAITQHRRLYSSDASATTPPSPPRAYFALLAMTILNPTTIIYFTALVLASQDATTPTHLEESAFVLAAFIASTSWQLALATSGALLGRLLTTPTARLLTALLSSTLITALALHLLLTTL</sequence>
<keyword evidence="3 6" id="KW-0812">Transmembrane</keyword>
<dbReference type="InterPro" id="IPR001123">
    <property type="entry name" value="LeuE-type"/>
</dbReference>
<dbReference type="RefSeq" id="WP_343966406.1">
    <property type="nucleotide sequence ID" value="NZ_BAAAHK010000003.1"/>
</dbReference>
<comment type="caution">
    <text evidence="7">The sequence shown here is derived from an EMBL/GenBank/DDBJ whole genome shotgun (WGS) entry which is preliminary data.</text>
</comment>
<comment type="subcellular location">
    <subcellularLocation>
        <location evidence="1">Cell membrane</location>
        <topology evidence="1">Multi-pass membrane protein</topology>
    </subcellularLocation>
</comment>
<evidence type="ECO:0000313" key="8">
    <source>
        <dbReference type="Proteomes" id="UP001500542"/>
    </source>
</evidence>
<evidence type="ECO:0000313" key="7">
    <source>
        <dbReference type="EMBL" id="GAA0931791.1"/>
    </source>
</evidence>
<evidence type="ECO:0000256" key="6">
    <source>
        <dbReference type="SAM" id="Phobius"/>
    </source>
</evidence>
<dbReference type="EMBL" id="BAAAHK010000003">
    <property type="protein sequence ID" value="GAA0931791.1"/>
    <property type="molecule type" value="Genomic_DNA"/>
</dbReference>
<dbReference type="Pfam" id="PF01810">
    <property type="entry name" value="LysE"/>
    <property type="match status" value="1"/>
</dbReference>
<keyword evidence="4 6" id="KW-1133">Transmembrane helix</keyword>
<organism evidence="7 8">
    <name type="scientific">Kribbella koreensis</name>
    <dbReference type="NCBI Taxonomy" id="57909"/>
    <lineage>
        <taxon>Bacteria</taxon>
        <taxon>Bacillati</taxon>
        <taxon>Actinomycetota</taxon>
        <taxon>Actinomycetes</taxon>
        <taxon>Propionibacteriales</taxon>
        <taxon>Kribbellaceae</taxon>
        <taxon>Kribbella</taxon>
    </lineage>
</organism>
<accession>A0ABN1PRC8</accession>
<evidence type="ECO:0000256" key="2">
    <source>
        <dbReference type="ARBA" id="ARBA00022475"/>
    </source>
</evidence>
<evidence type="ECO:0000256" key="5">
    <source>
        <dbReference type="ARBA" id="ARBA00023136"/>
    </source>
</evidence>
<protein>
    <submittedName>
        <fullName evidence="7">LysE family transporter</fullName>
    </submittedName>
</protein>
<dbReference type="Proteomes" id="UP001500542">
    <property type="component" value="Unassembled WGS sequence"/>
</dbReference>
<feature type="transmembrane region" description="Helical" evidence="6">
    <location>
        <begin position="6"/>
        <end position="28"/>
    </location>
</feature>
<name>A0ABN1PRC8_9ACTN</name>
<dbReference type="PANTHER" id="PTHR30086">
    <property type="entry name" value="ARGININE EXPORTER PROTEIN ARGO"/>
    <property type="match status" value="1"/>
</dbReference>
<keyword evidence="2" id="KW-1003">Cell membrane</keyword>
<feature type="transmembrane region" description="Helical" evidence="6">
    <location>
        <begin position="116"/>
        <end position="141"/>
    </location>
</feature>
<feature type="transmembrane region" description="Helical" evidence="6">
    <location>
        <begin position="188"/>
        <end position="207"/>
    </location>
</feature>
<evidence type="ECO:0000256" key="1">
    <source>
        <dbReference type="ARBA" id="ARBA00004651"/>
    </source>
</evidence>
<evidence type="ECO:0000256" key="3">
    <source>
        <dbReference type="ARBA" id="ARBA00022692"/>
    </source>
</evidence>
<feature type="transmembrane region" description="Helical" evidence="6">
    <location>
        <begin position="153"/>
        <end position="176"/>
    </location>
</feature>
<dbReference type="PANTHER" id="PTHR30086:SF20">
    <property type="entry name" value="ARGININE EXPORTER PROTEIN ARGO-RELATED"/>
    <property type="match status" value="1"/>
</dbReference>
<keyword evidence="5 6" id="KW-0472">Membrane</keyword>